<evidence type="ECO:0000313" key="2">
    <source>
        <dbReference type="Proteomes" id="UP000790709"/>
    </source>
</evidence>
<dbReference type="Proteomes" id="UP000790709">
    <property type="component" value="Unassembled WGS sequence"/>
</dbReference>
<protein>
    <submittedName>
        <fullName evidence="1">Uncharacterized protein</fullName>
    </submittedName>
</protein>
<reference evidence="1" key="1">
    <citation type="journal article" date="2021" name="New Phytol.">
        <title>Evolutionary innovations through gain and loss of genes in the ectomycorrhizal Boletales.</title>
        <authorList>
            <person name="Wu G."/>
            <person name="Miyauchi S."/>
            <person name="Morin E."/>
            <person name="Kuo A."/>
            <person name="Drula E."/>
            <person name="Varga T."/>
            <person name="Kohler A."/>
            <person name="Feng B."/>
            <person name="Cao Y."/>
            <person name="Lipzen A."/>
            <person name="Daum C."/>
            <person name="Hundley H."/>
            <person name="Pangilinan J."/>
            <person name="Johnson J."/>
            <person name="Barry K."/>
            <person name="LaButti K."/>
            <person name="Ng V."/>
            <person name="Ahrendt S."/>
            <person name="Min B."/>
            <person name="Choi I.G."/>
            <person name="Park H."/>
            <person name="Plett J.M."/>
            <person name="Magnuson J."/>
            <person name="Spatafora J.W."/>
            <person name="Nagy L.G."/>
            <person name="Henrissat B."/>
            <person name="Grigoriev I.V."/>
            <person name="Yang Z.L."/>
            <person name="Xu J."/>
            <person name="Martin F.M."/>
        </authorList>
    </citation>
    <scope>NUCLEOTIDE SEQUENCE</scope>
    <source>
        <strain evidence="1">KUC20120723A-06</strain>
    </source>
</reference>
<comment type="caution">
    <text evidence="1">The sequence shown here is derived from an EMBL/GenBank/DDBJ whole genome shotgun (WGS) entry which is preliminary data.</text>
</comment>
<sequence length="528" mass="56800">MASAIPSSRRSSLDSPTSTYSPSGLTGNGSASALVLLPDSEDLNHDPYDLTSDDDAEEEHDAQVEIRKLAIPPLPSSTVFLYLLSPYLRLGALYIPDGHISLKYGLACLIISAVLSAFCLQIWYLLSRYLRKSTVEDIFLEAFARGGKKSRRRAIVRPLVASLTGLSRILLVTMYLRESVDAILPLVPDTMPLRSRALLSVLSGALFSTVSLAKTLAAKPVIFATWLSVVSYTLWLISAAYAHATGSLGLRPSWLQRGLLWNGISSNSPICVHCGSTDTLVIAASIVFAFTTMASVPLSASLTGGPAAPLATKGERIRSFQLLSSSSVVLAALLVLPLVFFSSSAKSPEASSAIHGIAISVLNASTLLLSIPSIIITTPSIPIPPVIRRYTPVYLSKLIICIVVVSLSLVPVSIAAILNDAALFLGISGTYFLPALAHITTHYFRRPLSIVVPQARHSAPNTPHSARAPLPAPSPPPSPDFLLQRKERLLQRRRLGKRIVWDIGVWAVLIPISTCAVIWAGGRVLRRW</sequence>
<accession>A0ACB8BSF0</accession>
<proteinExistence type="predicted"/>
<name>A0ACB8BSF0_9AGAM</name>
<dbReference type="EMBL" id="MU266361">
    <property type="protein sequence ID" value="KAH7927767.1"/>
    <property type="molecule type" value="Genomic_DNA"/>
</dbReference>
<keyword evidence="2" id="KW-1185">Reference proteome</keyword>
<organism evidence="1 2">
    <name type="scientific">Leucogyrophana mollusca</name>
    <dbReference type="NCBI Taxonomy" id="85980"/>
    <lineage>
        <taxon>Eukaryota</taxon>
        <taxon>Fungi</taxon>
        <taxon>Dikarya</taxon>
        <taxon>Basidiomycota</taxon>
        <taxon>Agaricomycotina</taxon>
        <taxon>Agaricomycetes</taxon>
        <taxon>Agaricomycetidae</taxon>
        <taxon>Boletales</taxon>
        <taxon>Boletales incertae sedis</taxon>
        <taxon>Leucogyrophana</taxon>
    </lineage>
</organism>
<evidence type="ECO:0000313" key="1">
    <source>
        <dbReference type="EMBL" id="KAH7927767.1"/>
    </source>
</evidence>
<gene>
    <name evidence="1" type="ORF">BV22DRAFT_1117998</name>
</gene>